<dbReference type="CDD" id="cd06225">
    <property type="entry name" value="HAMP"/>
    <property type="match status" value="1"/>
</dbReference>
<dbReference type="Pfam" id="PF00672">
    <property type="entry name" value="HAMP"/>
    <property type="match status" value="1"/>
</dbReference>
<dbReference type="Pfam" id="PF12729">
    <property type="entry name" value="4HB_MCP_1"/>
    <property type="match status" value="1"/>
</dbReference>
<gene>
    <name evidence="7" type="ORF">FY550_00975</name>
</gene>
<feature type="region of interest" description="Disordered" evidence="5">
    <location>
        <begin position="520"/>
        <end position="586"/>
    </location>
</feature>
<dbReference type="GO" id="GO:0007165">
    <property type="term" value="P:signal transduction"/>
    <property type="evidence" value="ECO:0007669"/>
    <property type="project" value="UniProtKB-KW"/>
</dbReference>
<dbReference type="Pfam" id="PF00015">
    <property type="entry name" value="MCPsignal"/>
    <property type="match status" value="1"/>
</dbReference>
<dbReference type="SUPFAM" id="SSF58104">
    <property type="entry name" value="Methyl-accepting chemotaxis protein (MCP) signaling domain"/>
    <property type="match status" value="1"/>
</dbReference>
<dbReference type="OrthoDB" id="2489132at2"/>
<dbReference type="PRINTS" id="PR00260">
    <property type="entry name" value="CHEMTRNSDUCR"/>
</dbReference>
<dbReference type="CDD" id="cd11386">
    <property type="entry name" value="MCP_signal"/>
    <property type="match status" value="1"/>
</dbReference>
<proteinExistence type="inferred from homology"/>
<evidence type="ECO:0000256" key="1">
    <source>
        <dbReference type="ARBA" id="ARBA00004370"/>
    </source>
</evidence>
<evidence type="ECO:0000256" key="2">
    <source>
        <dbReference type="ARBA" id="ARBA00022481"/>
    </source>
</evidence>
<feature type="transmembrane region" description="Helical" evidence="6">
    <location>
        <begin position="189"/>
        <end position="211"/>
    </location>
</feature>
<feature type="region of interest" description="Disordered" evidence="5">
    <location>
        <begin position="274"/>
        <end position="296"/>
    </location>
</feature>
<dbReference type="SMART" id="SM00304">
    <property type="entry name" value="HAMP"/>
    <property type="match status" value="1"/>
</dbReference>
<dbReference type="FunFam" id="1.10.287.950:FF:000001">
    <property type="entry name" value="Methyl-accepting chemotaxis sensory transducer"/>
    <property type="match status" value="1"/>
</dbReference>
<dbReference type="PANTHER" id="PTHR43531">
    <property type="entry name" value="PROTEIN ICFG"/>
    <property type="match status" value="1"/>
</dbReference>
<dbReference type="GO" id="GO:0004888">
    <property type="term" value="F:transmembrane signaling receptor activity"/>
    <property type="evidence" value="ECO:0007669"/>
    <property type="project" value="InterPro"/>
</dbReference>
<dbReference type="SMART" id="SM00283">
    <property type="entry name" value="MA"/>
    <property type="match status" value="1"/>
</dbReference>
<dbReference type="KEGG" id="kuy:FY550_00975"/>
<evidence type="ECO:0000313" key="8">
    <source>
        <dbReference type="Proteomes" id="UP000322553"/>
    </source>
</evidence>
<comment type="similarity">
    <text evidence="4">Belongs to the methyl-accepting chemotaxis (MCP) protein family.</text>
</comment>
<protein>
    <submittedName>
        <fullName evidence="7">HAMP domain-containing protein</fullName>
    </submittedName>
</protein>
<evidence type="ECO:0000256" key="3">
    <source>
        <dbReference type="ARBA" id="ARBA00023224"/>
    </source>
</evidence>
<keyword evidence="6" id="KW-1133">Transmembrane helix</keyword>
<organism evidence="7 8">
    <name type="scientific">Kushneria phosphatilytica</name>
    <dbReference type="NCBI Taxonomy" id="657387"/>
    <lineage>
        <taxon>Bacteria</taxon>
        <taxon>Pseudomonadati</taxon>
        <taxon>Pseudomonadota</taxon>
        <taxon>Gammaproteobacteria</taxon>
        <taxon>Oceanospirillales</taxon>
        <taxon>Halomonadaceae</taxon>
        <taxon>Kushneria</taxon>
    </lineage>
</organism>
<dbReference type="Proteomes" id="UP000322553">
    <property type="component" value="Chromosome"/>
</dbReference>
<keyword evidence="6" id="KW-0472">Membrane</keyword>
<sequence length="586" mass="63695">MRFWNRSVGTRLVLTLALLAALLLAVGGLGIMALYQSNSSMGRVYQRNVIPMRALSAVLGDTLELRGKLLTPALFHSDETMAANRQALAHYQQSSARQWQHYLATSQRSAQEQALIDQVEQGRAELDKQLKTYRQQLEFNQRGDAIDFYNDTLRGQFDTLRQDLSGLLDLQQQQTESAWGQSQSRFGQLVWLIGAMVIGALAALALVGWRLTRGILHPLHRAQRFTEEIAQGHLDTRIEHQYRDEFGRVLDALVSMRDQLADIVRQARRNAESVGATSAQLASGNDELSRRTQEQAASLEQTAASMEEITATVRQNADNAGQADQLAGSARDQAVAGGDVVNEAISAMGEINESSHQISEIVSLIDNIAFQTNLLALNAAVEAARAGEQGRGFAVVAGEVRSLATRSAEAAREIKALVHTSVERVENGSVLVKRSGETLAGIVTSVRRTTDLVSEIAMASREQTSGIDQVNTAISQLDEITQRNAAMVEKATGASRTLQEQAEALLERMAFFQLAHDAEPAHAPKGKSHHFTAMSSDKQPGPHVEKATPQPAESSAAASTGASSVTKTQARPRAAEAELSDDWESF</sequence>
<dbReference type="STRING" id="657387.BH688_14015"/>
<evidence type="ECO:0000256" key="5">
    <source>
        <dbReference type="SAM" id="MobiDB-lite"/>
    </source>
</evidence>
<dbReference type="GO" id="GO:0006935">
    <property type="term" value="P:chemotaxis"/>
    <property type="evidence" value="ECO:0007669"/>
    <property type="project" value="InterPro"/>
</dbReference>
<keyword evidence="2" id="KW-0488">Methylation</keyword>
<keyword evidence="3" id="KW-0807">Transducer</keyword>
<evidence type="ECO:0000256" key="6">
    <source>
        <dbReference type="SAM" id="Phobius"/>
    </source>
</evidence>
<keyword evidence="6" id="KW-0812">Transmembrane</keyword>
<dbReference type="AlphaFoldDB" id="A0A1S1NR87"/>
<reference evidence="7 8" key="1">
    <citation type="submission" date="2019-08" db="EMBL/GenBank/DDBJ databases">
        <title>Complete genome sequence of Kushneria sp. YCWA18, a halophilic phosphate-solubilizing bacterium isolated from Daqiao saltern in China.</title>
        <authorList>
            <person name="Du G.-X."/>
            <person name="Qu L.-Y."/>
        </authorList>
    </citation>
    <scope>NUCLEOTIDE SEQUENCE [LARGE SCALE GENOMIC DNA]</scope>
    <source>
        <strain evidence="7 8">YCWA18</strain>
    </source>
</reference>
<dbReference type="InterPro" id="IPR004089">
    <property type="entry name" value="MCPsignal_dom"/>
</dbReference>
<dbReference type="EMBL" id="CP043420">
    <property type="protein sequence ID" value="QEL09842.1"/>
    <property type="molecule type" value="Genomic_DNA"/>
</dbReference>
<evidence type="ECO:0000256" key="4">
    <source>
        <dbReference type="ARBA" id="ARBA00029447"/>
    </source>
</evidence>
<dbReference type="RefSeq" id="WP_070980745.1">
    <property type="nucleotide sequence ID" value="NZ_CP043420.1"/>
</dbReference>
<dbReference type="Gene3D" id="1.10.287.950">
    <property type="entry name" value="Methyl-accepting chemotaxis protein"/>
    <property type="match status" value="1"/>
</dbReference>
<name>A0A1S1NR87_9GAMM</name>
<dbReference type="InterPro" id="IPR003660">
    <property type="entry name" value="HAMP_dom"/>
</dbReference>
<dbReference type="GO" id="GO:0005886">
    <property type="term" value="C:plasma membrane"/>
    <property type="evidence" value="ECO:0007669"/>
    <property type="project" value="TreeGrafter"/>
</dbReference>
<dbReference type="PANTHER" id="PTHR43531:SF14">
    <property type="entry name" value="METHYL-ACCEPTING CHEMOTAXIS PROTEIN I-RELATED"/>
    <property type="match status" value="1"/>
</dbReference>
<dbReference type="InterPro" id="IPR051310">
    <property type="entry name" value="MCP_chemotaxis"/>
</dbReference>
<comment type="subcellular location">
    <subcellularLocation>
        <location evidence="1">Membrane</location>
    </subcellularLocation>
</comment>
<keyword evidence="8" id="KW-1185">Reference proteome</keyword>
<evidence type="ECO:0000313" key="7">
    <source>
        <dbReference type="EMBL" id="QEL09842.1"/>
    </source>
</evidence>
<dbReference type="PROSITE" id="PS50111">
    <property type="entry name" value="CHEMOTAXIS_TRANSDUC_2"/>
    <property type="match status" value="1"/>
</dbReference>
<dbReference type="InterPro" id="IPR004090">
    <property type="entry name" value="Chemotax_Me-accpt_rcpt"/>
</dbReference>
<dbReference type="PROSITE" id="PS50885">
    <property type="entry name" value="HAMP"/>
    <property type="match status" value="1"/>
</dbReference>
<dbReference type="InterPro" id="IPR024478">
    <property type="entry name" value="HlyB_4HB_MCP"/>
</dbReference>
<feature type="compositionally biased region" description="Low complexity" evidence="5">
    <location>
        <begin position="552"/>
        <end position="564"/>
    </location>
</feature>
<accession>A0A1S1NR87</accession>